<gene>
    <name evidence="1" type="ORF">E5990_10995</name>
</gene>
<proteinExistence type="predicted"/>
<keyword evidence="2" id="KW-1185">Reference proteome</keyword>
<protein>
    <submittedName>
        <fullName evidence="1">Inositol monophosphatase</fullName>
    </submittedName>
</protein>
<comment type="caution">
    <text evidence="1">The sequence shown here is derived from an EMBL/GenBank/DDBJ whole genome shotgun (WGS) entry which is preliminary data.</text>
</comment>
<name>A0AC61S2Z3_9BACT</name>
<dbReference type="EMBL" id="SSTG01000234">
    <property type="protein sequence ID" value="THG40332.1"/>
    <property type="molecule type" value="Genomic_DNA"/>
</dbReference>
<dbReference type="Proteomes" id="UP000305401">
    <property type="component" value="Unassembled WGS sequence"/>
</dbReference>
<evidence type="ECO:0000313" key="2">
    <source>
        <dbReference type="Proteomes" id="UP000305401"/>
    </source>
</evidence>
<evidence type="ECO:0000313" key="1">
    <source>
        <dbReference type="EMBL" id="THG40332.1"/>
    </source>
</evidence>
<organism evidence="1 2">
    <name type="scientific">Muribaculum caecicola</name>
    <dbReference type="NCBI Taxonomy" id="3038144"/>
    <lineage>
        <taxon>Bacteria</taxon>
        <taxon>Pseudomonadati</taxon>
        <taxon>Bacteroidota</taxon>
        <taxon>Bacteroidia</taxon>
        <taxon>Bacteroidales</taxon>
        <taxon>Muribaculaceae</taxon>
        <taxon>Muribaculum</taxon>
    </lineage>
</organism>
<sequence length="261" mass="28107">MDYNSMLLNALQWARQAGAVQLGHFRQGNLDIRTKATEADVVTIADRESERLIIDGIHAAYPGHAILSEESGEEAGSGSGWRWIIDPLDGTTNYSQGLPLFSVSIALEHDGQVVSGVVYAPYTDELFHAVRGEGAFLNGRPISVAGKDRLAECVVSTGFPVDKHQTADNNLDNVSRIMPQVRGLRRLGSAAIDICYVAAGFLDGYWELNLHRWDVAAAELILAEAGGVSSRFRPDRGEAVVAGSPKIHDSLKSLLSATAPL</sequence>
<reference evidence="1" key="1">
    <citation type="submission" date="2019-04" db="EMBL/GenBank/DDBJ databases">
        <title>Microbes associate with the intestines of laboratory mice.</title>
        <authorList>
            <person name="Navarre W."/>
            <person name="Wong E."/>
            <person name="Huang K.C."/>
            <person name="Tropini C."/>
            <person name="Ng K."/>
            <person name="Yu B."/>
        </authorList>
    </citation>
    <scope>NUCLEOTIDE SEQUENCE</scope>
    <source>
        <strain evidence="1">NM86_A22</strain>
    </source>
</reference>
<accession>A0AC61S2Z3</accession>